<reference evidence="9 10" key="1">
    <citation type="submission" date="2018-07" db="EMBL/GenBank/DDBJ databases">
        <title>Marsedoiliclastica nanhaica gen. nov. sp. nov., a novel marine hydrocarbonoclastic bacterium isolated from an in-situ enriched hydrocarbon-degrading consortium in deep-sea sediment.</title>
        <authorList>
            <person name="Dong C."/>
            <person name="Ma T."/>
            <person name="Liu R."/>
            <person name="Shao Z."/>
        </authorList>
    </citation>
    <scope>NUCLEOTIDE SEQUENCE [LARGE SCALE GENOMIC DNA]</scope>
    <source>
        <strain evidence="10">soil36-7</strain>
    </source>
</reference>
<dbReference type="Pfam" id="PF12848">
    <property type="entry name" value="ABC_tran_Xtn"/>
    <property type="match status" value="1"/>
</dbReference>
<organism evidence="9 10">
    <name type="scientific">Hydrocarboniclastica marina</name>
    <dbReference type="NCBI Taxonomy" id="2259620"/>
    <lineage>
        <taxon>Bacteria</taxon>
        <taxon>Pseudomonadati</taxon>
        <taxon>Pseudomonadota</taxon>
        <taxon>Gammaproteobacteria</taxon>
        <taxon>Alteromonadales</taxon>
        <taxon>Alteromonadaceae</taxon>
        <taxon>Hydrocarboniclastica</taxon>
    </lineage>
</organism>
<dbReference type="FunFam" id="3.40.50.300:FF:000011">
    <property type="entry name" value="Putative ABC transporter ATP-binding component"/>
    <property type="match status" value="1"/>
</dbReference>
<dbReference type="Proteomes" id="UP000298049">
    <property type="component" value="Chromosome"/>
</dbReference>
<keyword evidence="1" id="KW-0677">Repeat</keyword>
<dbReference type="PANTHER" id="PTHR19211:SF14">
    <property type="entry name" value="ATP-BINDING CASSETTE SUB-FAMILY F MEMBER 1"/>
    <property type="match status" value="1"/>
</dbReference>
<dbReference type="PROSITE" id="PS50893">
    <property type="entry name" value="ABC_TRANSPORTER_2"/>
    <property type="match status" value="2"/>
</dbReference>
<dbReference type="CDD" id="cd03221">
    <property type="entry name" value="ABCF_EF-3"/>
    <property type="match status" value="2"/>
</dbReference>
<keyword evidence="2" id="KW-0547">Nucleotide-binding</keyword>
<dbReference type="RefSeq" id="WP_136550090.1">
    <property type="nucleotide sequence ID" value="NZ_CP031093.1"/>
</dbReference>
<name>A0A4P7XJP5_9ALTE</name>
<dbReference type="FunFam" id="3.40.50.300:FF:002053">
    <property type="entry name" value="ABC transporter ATP-binding protein"/>
    <property type="match status" value="1"/>
</dbReference>
<dbReference type="InterPro" id="IPR003439">
    <property type="entry name" value="ABC_transporter-like_ATP-bd"/>
</dbReference>
<accession>A0A4P7XJP5</accession>
<comment type="similarity">
    <text evidence="4">Belongs to the ABC transporter superfamily. ABCF family. YheS subfamily.</text>
</comment>
<protein>
    <recommendedName>
        <fullName evidence="5">Probable ATP-binding protein YheS</fullName>
    </recommendedName>
</protein>
<evidence type="ECO:0000256" key="6">
    <source>
        <dbReference type="SAM" id="Coils"/>
    </source>
</evidence>
<feature type="domain" description="ABC transporter" evidence="8">
    <location>
        <begin position="2"/>
        <end position="246"/>
    </location>
</feature>
<feature type="coiled-coil region" evidence="6">
    <location>
        <begin position="575"/>
        <end position="644"/>
    </location>
</feature>
<dbReference type="InterPro" id="IPR032781">
    <property type="entry name" value="ABC_tran_Xtn"/>
</dbReference>
<evidence type="ECO:0000256" key="7">
    <source>
        <dbReference type="SAM" id="MobiDB-lite"/>
    </source>
</evidence>
<dbReference type="OrthoDB" id="9808609at2"/>
<feature type="domain" description="ABC transporter" evidence="8">
    <location>
        <begin position="313"/>
        <end position="527"/>
    </location>
</feature>
<dbReference type="Pfam" id="PF00005">
    <property type="entry name" value="ABC_tran"/>
    <property type="match status" value="2"/>
</dbReference>
<dbReference type="PANTHER" id="PTHR19211">
    <property type="entry name" value="ATP-BINDING TRANSPORT PROTEIN-RELATED"/>
    <property type="match status" value="1"/>
</dbReference>
<dbReference type="InterPro" id="IPR050611">
    <property type="entry name" value="ABCF"/>
</dbReference>
<dbReference type="Gene3D" id="3.40.50.300">
    <property type="entry name" value="P-loop containing nucleotide triphosphate hydrolases"/>
    <property type="match status" value="2"/>
</dbReference>
<dbReference type="InterPro" id="IPR003593">
    <property type="entry name" value="AAA+_ATPase"/>
</dbReference>
<feature type="compositionally biased region" description="Basic and acidic residues" evidence="7">
    <location>
        <begin position="544"/>
        <end position="556"/>
    </location>
</feature>
<evidence type="ECO:0000313" key="10">
    <source>
        <dbReference type="Proteomes" id="UP000298049"/>
    </source>
</evidence>
<sequence>MLTITDLSLQRGGQPLLEAASVTIHPGQRAALVGANGSGKSSLFQLVLGNLAPDAGSITLPGGCRIAHMAQEVGVSERTARDYVLDGHEPLRLLEQQLAAAEAAGDDMGQARLHGELDLMEAWSAPRRAEELLRGLGFNDEQMDQPVSRFSGGWRIRLNLAQALMRPSDLLLLDEPTNHLDIDACFWLEQWLRRYPGTLVFISHDRDFMDRVATHIIHLQGRRLDLYTGNFSGFEQQRAQRLSQQQAQFERQQQRIGEIQRFIDRFRAQATKARQAQSRIKALERMEKIAAVQSESGLEFRFPAADKTSNPLLSIRDGVLGHGGVPLLSEVKLTLLPGTRVGLLGANGAGKSTLMEVLRGARSLISGDRITGEHFRPGYFAQHQLEALDLNASPFQHLHRRSPEVSDQVIRNFLGGFGFSNDDALATIRNASGGEKARLALALVAWEKPNVLLLDEPTNHLDLAMRDALTFALQQFEGALVVVSHDRHLLRHTVDEFWQVEQGRVREFDGDLDDYERWLVERRAATASPDLSSAAAGRLATETGNERAESADERKLRKRAEAEVRRQLSPYRKKMQSLEATIERLQKFLSELEQSLTDTRLYEEAGKSDLKALLARQAEAKAQLDDAEAEWLEVGEAVEELEAQLVD</sequence>
<evidence type="ECO:0000313" key="9">
    <source>
        <dbReference type="EMBL" id="QCF27379.1"/>
    </source>
</evidence>
<feature type="region of interest" description="Disordered" evidence="7">
    <location>
        <begin position="531"/>
        <end position="556"/>
    </location>
</feature>
<keyword evidence="6" id="KW-0175">Coiled coil</keyword>
<proteinExistence type="inferred from homology"/>
<dbReference type="GO" id="GO:0016887">
    <property type="term" value="F:ATP hydrolysis activity"/>
    <property type="evidence" value="ECO:0007669"/>
    <property type="project" value="InterPro"/>
</dbReference>
<evidence type="ECO:0000256" key="2">
    <source>
        <dbReference type="ARBA" id="ARBA00022741"/>
    </source>
</evidence>
<dbReference type="GO" id="GO:0005524">
    <property type="term" value="F:ATP binding"/>
    <property type="evidence" value="ECO:0007669"/>
    <property type="project" value="UniProtKB-KW"/>
</dbReference>
<dbReference type="SUPFAM" id="SSF52540">
    <property type="entry name" value="P-loop containing nucleoside triphosphate hydrolases"/>
    <property type="match status" value="2"/>
</dbReference>
<dbReference type="InterPro" id="IPR027417">
    <property type="entry name" value="P-loop_NTPase"/>
</dbReference>
<keyword evidence="3 9" id="KW-0067">ATP-binding</keyword>
<dbReference type="AlphaFoldDB" id="A0A4P7XJP5"/>
<dbReference type="SMART" id="SM00382">
    <property type="entry name" value="AAA"/>
    <property type="match status" value="2"/>
</dbReference>
<evidence type="ECO:0000256" key="4">
    <source>
        <dbReference type="ARBA" id="ARBA00061571"/>
    </source>
</evidence>
<evidence type="ECO:0000256" key="3">
    <source>
        <dbReference type="ARBA" id="ARBA00022840"/>
    </source>
</evidence>
<keyword evidence="10" id="KW-1185">Reference proteome</keyword>
<dbReference type="EMBL" id="CP031093">
    <property type="protein sequence ID" value="QCF27379.1"/>
    <property type="molecule type" value="Genomic_DNA"/>
</dbReference>
<evidence type="ECO:0000259" key="8">
    <source>
        <dbReference type="PROSITE" id="PS50893"/>
    </source>
</evidence>
<evidence type="ECO:0000256" key="5">
    <source>
        <dbReference type="ARBA" id="ARBA00069073"/>
    </source>
</evidence>
<dbReference type="NCBIfam" id="NF000355">
    <property type="entry name" value="ribo_prot_ABC_F"/>
    <property type="match status" value="1"/>
</dbReference>
<dbReference type="KEGG" id="hmi:soil367_16385"/>
<gene>
    <name evidence="9" type="ORF">soil367_16385</name>
</gene>
<evidence type="ECO:0000256" key="1">
    <source>
        <dbReference type="ARBA" id="ARBA00022737"/>
    </source>
</evidence>